<dbReference type="Proteomes" id="UP000022447">
    <property type="component" value="Unassembled WGS sequence"/>
</dbReference>
<gene>
    <name evidence="2" type="ORF">OCH239_12985</name>
</gene>
<evidence type="ECO:0000259" key="1">
    <source>
        <dbReference type="Pfam" id="PF00535"/>
    </source>
</evidence>
<feature type="domain" description="Glycosyltransferase 2-like" evidence="1">
    <location>
        <begin position="6"/>
        <end position="172"/>
    </location>
</feature>
<reference evidence="2 3" key="1">
    <citation type="submission" date="2014-01" db="EMBL/GenBank/DDBJ databases">
        <title>Roseivivax halodurans JCM 10272 Genome Sequencing.</title>
        <authorList>
            <person name="Lai Q."/>
            <person name="Li G."/>
            <person name="Shao Z."/>
        </authorList>
    </citation>
    <scope>NUCLEOTIDE SEQUENCE [LARGE SCALE GENOMIC DNA]</scope>
    <source>
        <strain evidence="2 3">JCM 10272</strain>
    </source>
</reference>
<dbReference type="OrthoDB" id="5291101at2"/>
<keyword evidence="3" id="KW-1185">Reference proteome</keyword>
<dbReference type="STRING" id="1449350.OCH239_12985"/>
<dbReference type="CDD" id="cd00761">
    <property type="entry name" value="Glyco_tranf_GTA_type"/>
    <property type="match status" value="1"/>
</dbReference>
<dbReference type="RefSeq" id="WP_037265733.1">
    <property type="nucleotide sequence ID" value="NZ_JALZ01000034.1"/>
</dbReference>
<name>X7EAR4_9RHOB</name>
<sequence length="401" mass="43803">MPQITAIVATYNRQQYLAEAIAALEAQDRPLDHIVIWDDGSTDGTETFARRLEAGSGGRVRYRRSANGGKSRALNAALAETAGDFVWICDDDDIALPHAAATLEAALTGSRAGLAAGRHDRFRDDPVSGRREMLGTGYWPDLTRGSILRHILEDVFFFQNATLVRREALERVGPFREDLARSIDYEMFVRLAARYPVAICDDILFHQRKHDGARGPRGARHTAAASEAVWLENDRLIFSGFREILPLDLYAAMFDGPNEGLRRRAGLLQRGTVHARRVDWDAAVEDFESAADLCPGTPLTATERAVVIRAMSGKHGTGGAFAAPHGPRLLALRARSVAGRGIAAALGRGAVWRVRESAARGAVGEAARAALFVARAGSQPARDTPIALHERTHLREADYDW</sequence>
<dbReference type="Pfam" id="PF00535">
    <property type="entry name" value="Glycos_transf_2"/>
    <property type="match status" value="1"/>
</dbReference>
<evidence type="ECO:0000313" key="2">
    <source>
        <dbReference type="EMBL" id="ETX13179.1"/>
    </source>
</evidence>
<dbReference type="PATRIC" id="fig|1449350.3.peg.3654"/>
<dbReference type="PANTHER" id="PTHR43685:SF2">
    <property type="entry name" value="GLYCOSYLTRANSFERASE 2-LIKE DOMAIN-CONTAINING PROTEIN"/>
    <property type="match status" value="1"/>
</dbReference>
<dbReference type="Gene3D" id="3.90.550.10">
    <property type="entry name" value="Spore Coat Polysaccharide Biosynthesis Protein SpsA, Chain A"/>
    <property type="match status" value="1"/>
</dbReference>
<dbReference type="InterPro" id="IPR029044">
    <property type="entry name" value="Nucleotide-diphossugar_trans"/>
</dbReference>
<protein>
    <recommendedName>
        <fullName evidence="1">Glycosyltransferase 2-like domain-containing protein</fullName>
    </recommendedName>
</protein>
<comment type="caution">
    <text evidence="2">The sequence shown here is derived from an EMBL/GenBank/DDBJ whole genome shotgun (WGS) entry which is preliminary data.</text>
</comment>
<dbReference type="SUPFAM" id="SSF53448">
    <property type="entry name" value="Nucleotide-diphospho-sugar transferases"/>
    <property type="match status" value="1"/>
</dbReference>
<evidence type="ECO:0000313" key="3">
    <source>
        <dbReference type="Proteomes" id="UP000022447"/>
    </source>
</evidence>
<organism evidence="2 3">
    <name type="scientific">Roseivivax halodurans JCM 10272</name>
    <dbReference type="NCBI Taxonomy" id="1449350"/>
    <lineage>
        <taxon>Bacteria</taxon>
        <taxon>Pseudomonadati</taxon>
        <taxon>Pseudomonadota</taxon>
        <taxon>Alphaproteobacteria</taxon>
        <taxon>Rhodobacterales</taxon>
        <taxon>Roseobacteraceae</taxon>
        <taxon>Roseivivax</taxon>
    </lineage>
</organism>
<proteinExistence type="predicted"/>
<accession>X7EAR4</accession>
<dbReference type="InterPro" id="IPR001173">
    <property type="entry name" value="Glyco_trans_2-like"/>
</dbReference>
<dbReference type="AlphaFoldDB" id="X7EAR4"/>
<dbReference type="eggNOG" id="COG1216">
    <property type="taxonomic scope" value="Bacteria"/>
</dbReference>
<dbReference type="InterPro" id="IPR050834">
    <property type="entry name" value="Glycosyltransf_2"/>
</dbReference>
<dbReference type="PANTHER" id="PTHR43685">
    <property type="entry name" value="GLYCOSYLTRANSFERASE"/>
    <property type="match status" value="1"/>
</dbReference>
<dbReference type="EMBL" id="JALZ01000034">
    <property type="protein sequence ID" value="ETX13179.1"/>
    <property type="molecule type" value="Genomic_DNA"/>
</dbReference>